<dbReference type="RefSeq" id="WP_344062905.1">
    <property type="nucleotide sequence ID" value="NZ_BAAAPU010000007.1"/>
</dbReference>
<dbReference type="InterPro" id="IPR004841">
    <property type="entry name" value="AA-permease/SLC12A_dom"/>
</dbReference>
<evidence type="ECO:0000313" key="10">
    <source>
        <dbReference type="Proteomes" id="UP001500013"/>
    </source>
</evidence>
<feature type="transmembrane region" description="Helical" evidence="7">
    <location>
        <begin position="84"/>
        <end position="106"/>
    </location>
</feature>
<evidence type="ECO:0000313" key="9">
    <source>
        <dbReference type="EMBL" id="GAA1983050.1"/>
    </source>
</evidence>
<feature type="transmembrane region" description="Helical" evidence="7">
    <location>
        <begin position="238"/>
        <end position="259"/>
    </location>
</feature>
<evidence type="ECO:0000256" key="5">
    <source>
        <dbReference type="ARBA" id="ARBA00022989"/>
    </source>
</evidence>
<keyword evidence="4" id="KW-0029">Amino-acid transport</keyword>
<dbReference type="PROSITE" id="PS00218">
    <property type="entry name" value="AMINO_ACID_PERMEASE_1"/>
    <property type="match status" value="1"/>
</dbReference>
<dbReference type="PANTHER" id="PTHR43495">
    <property type="entry name" value="GABA PERMEASE"/>
    <property type="match status" value="1"/>
</dbReference>
<protein>
    <submittedName>
        <fullName evidence="9">Amino acid permease</fullName>
    </submittedName>
</protein>
<feature type="transmembrane region" description="Helical" evidence="7">
    <location>
        <begin position="196"/>
        <end position="217"/>
    </location>
</feature>
<feature type="transmembrane region" description="Helical" evidence="7">
    <location>
        <begin position="158"/>
        <end position="176"/>
    </location>
</feature>
<reference evidence="9 10" key="1">
    <citation type="journal article" date="2019" name="Int. J. Syst. Evol. Microbiol.">
        <title>The Global Catalogue of Microorganisms (GCM) 10K type strain sequencing project: providing services to taxonomists for standard genome sequencing and annotation.</title>
        <authorList>
            <consortium name="The Broad Institute Genomics Platform"/>
            <consortium name="The Broad Institute Genome Sequencing Center for Infectious Disease"/>
            <person name="Wu L."/>
            <person name="Ma J."/>
        </authorList>
    </citation>
    <scope>NUCLEOTIDE SEQUENCE [LARGE SCALE GENOMIC DNA]</scope>
    <source>
        <strain evidence="9 10">JCM 15628</strain>
    </source>
</reference>
<keyword evidence="6 7" id="KW-0472">Membrane</keyword>
<feature type="transmembrane region" description="Helical" evidence="7">
    <location>
        <begin position="126"/>
        <end position="146"/>
    </location>
</feature>
<dbReference type="Pfam" id="PF00324">
    <property type="entry name" value="AA_permease"/>
    <property type="match status" value="1"/>
</dbReference>
<feature type="transmembrane region" description="Helical" evidence="7">
    <location>
        <begin position="362"/>
        <end position="383"/>
    </location>
</feature>
<comment type="caution">
    <text evidence="9">The sequence shown here is derived from an EMBL/GenBank/DDBJ whole genome shotgun (WGS) entry which is preliminary data.</text>
</comment>
<name>A0ABN2SB77_9MICO</name>
<evidence type="ECO:0000256" key="1">
    <source>
        <dbReference type="ARBA" id="ARBA00004141"/>
    </source>
</evidence>
<feature type="transmembrane region" description="Helical" evidence="7">
    <location>
        <begin position="17"/>
        <end position="38"/>
    </location>
</feature>
<feature type="transmembrane region" description="Helical" evidence="7">
    <location>
        <begin position="329"/>
        <end position="350"/>
    </location>
</feature>
<dbReference type="Gene3D" id="3.40.50.620">
    <property type="entry name" value="HUPs"/>
    <property type="match status" value="1"/>
</dbReference>
<dbReference type="Gene3D" id="1.20.1740.10">
    <property type="entry name" value="Amino acid/polyamine transporter I"/>
    <property type="match status" value="1"/>
</dbReference>
<dbReference type="PANTHER" id="PTHR43495:SF5">
    <property type="entry name" value="GAMMA-AMINOBUTYRIC ACID PERMEASE"/>
    <property type="match status" value="1"/>
</dbReference>
<feature type="transmembrane region" description="Helical" evidence="7">
    <location>
        <begin position="284"/>
        <end position="309"/>
    </location>
</feature>
<comment type="subcellular location">
    <subcellularLocation>
        <location evidence="1">Membrane</location>
        <topology evidence="1">Multi-pass membrane protein</topology>
    </subcellularLocation>
</comment>
<feature type="transmembrane region" description="Helical" evidence="7">
    <location>
        <begin position="44"/>
        <end position="64"/>
    </location>
</feature>
<organism evidence="9 10">
    <name type="scientific">Terrabacter lapilli</name>
    <dbReference type="NCBI Taxonomy" id="436231"/>
    <lineage>
        <taxon>Bacteria</taxon>
        <taxon>Bacillati</taxon>
        <taxon>Actinomycetota</taxon>
        <taxon>Actinomycetes</taxon>
        <taxon>Micrococcales</taxon>
        <taxon>Intrasporangiaceae</taxon>
        <taxon>Terrabacter</taxon>
    </lineage>
</organism>
<dbReference type="Proteomes" id="UP001500013">
    <property type="component" value="Unassembled WGS sequence"/>
</dbReference>
<evidence type="ECO:0000256" key="3">
    <source>
        <dbReference type="ARBA" id="ARBA00022692"/>
    </source>
</evidence>
<evidence type="ECO:0000259" key="8">
    <source>
        <dbReference type="Pfam" id="PF00324"/>
    </source>
</evidence>
<sequence length="605" mass="64512">MSGAGPELKRALNQRQLTMIAMGGVIGAGLFVGSGTVIKATGPAAFLTYAICGVLIILVMRMLAEMAVANPSTGSFADYSRKALGNWAGFSVGWLYWYFWVIVVGFEAVAGAKVVNFWLPGVPTWVLSLLLMLLMTGTNLISVSSFGEFEFWFAGIKVGAIIVFLVCGSLFVLGIWPNADLNFSNLTAHGGFFPNGGLAVTAGVVTVIFSMVGAEIATIAAAESDNPERAVSKAANSVITRIAIFFVGSIFLLAVILPWNSSTLEASPYVAAFQKMGIPYADHVMNAVVLTAVLSCLNSGLYTASRMLFVLAARREAPASMVSVNSRGVPVVAILASSVVGFLAVIMAAVSPDTVFSFLLNSSGAVILFVYLLIAVSQIILRYRAEPATLKVKMWWFPVLSVITALGIVAVLVQMGLTEDVRIQLVLSLVSFGVVLVLFFVNRARIGRLPDRVAPEHTGRARRVLVLANQTLEADELMTELQRIDAQGEATYYVCVPASAVETGAASTHGAVSVRDATMEAAEGRLRRTLDALAAHRLDATGGLGDYRPLRALRTAVQQFQPDQIVIVTLPASESVWQRFEVVDRAAELGIPVTHVEAASMVAKV</sequence>
<keyword evidence="5 7" id="KW-1133">Transmembrane helix</keyword>
<feature type="transmembrane region" description="Helical" evidence="7">
    <location>
        <begin position="395"/>
        <end position="417"/>
    </location>
</feature>
<feature type="transmembrane region" description="Helical" evidence="7">
    <location>
        <begin position="423"/>
        <end position="442"/>
    </location>
</feature>
<accession>A0ABN2SB77</accession>
<evidence type="ECO:0000256" key="6">
    <source>
        <dbReference type="ARBA" id="ARBA00023136"/>
    </source>
</evidence>
<evidence type="ECO:0000256" key="4">
    <source>
        <dbReference type="ARBA" id="ARBA00022970"/>
    </source>
</evidence>
<evidence type="ECO:0000256" key="2">
    <source>
        <dbReference type="ARBA" id="ARBA00022448"/>
    </source>
</evidence>
<gene>
    <name evidence="9" type="ORF">GCM10009817_25530</name>
</gene>
<dbReference type="InterPro" id="IPR004840">
    <property type="entry name" value="Amino_acid_permease_CS"/>
</dbReference>
<evidence type="ECO:0000256" key="7">
    <source>
        <dbReference type="SAM" id="Phobius"/>
    </source>
</evidence>
<dbReference type="EMBL" id="BAAAPU010000007">
    <property type="protein sequence ID" value="GAA1983050.1"/>
    <property type="molecule type" value="Genomic_DNA"/>
</dbReference>
<keyword evidence="3 7" id="KW-0812">Transmembrane</keyword>
<keyword evidence="10" id="KW-1185">Reference proteome</keyword>
<feature type="domain" description="Amino acid permease/ SLC12A" evidence="8">
    <location>
        <begin position="17"/>
        <end position="437"/>
    </location>
</feature>
<dbReference type="SUPFAM" id="SSF52402">
    <property type="entry name" value="Adenine nucleotide alpha hydrolases-like"/>
    <property type="match status" value="1"/>
</dbReference>
<dbReference type="InterPro" id="IPR014729">
    <property type="entry name" value="Rossmann-like_a/b/a_fold"/>
</dbReference>
<proteinExistence type="predicted"/>
<keyword evidence="2" id="KW-0813">Transport</keyword>